<name>B9RPY0_RICCO</name>
<dbReference type="Proteomes" id="UP000008311">
    <property type="component" value="Unassembled WGS sequence"/>
</dbReference>
<evidence type="ECO:0000313" key="2">
    <source>
        <dbReference type="Proteomes" id="UP000008311"/>
    </source>
</evidence>
<organism evidence="1 2">
    <name type="scientific">Ricinus communis</name>
    <name type="common">Castor bean</name>
    <dbReference type="NCBI Taxonomy" id="3988"/>
    <lineage>
        <taxon>Eukaryota</taxon>
        <taxon>Viridiplantae</taxon>
        <taxon>Streptophyta</taxon>
        <taxon>Embryophyta</taxon>
        <taxon>Tracheophyta</taxon>
        <taxon>Spermatophyta</taxon>
        <taxon>Magnoliopsida</taxon>
        <taxon>eudicotyledons</taxon>
        <taxon>Gunneridae</taxon>
        <taxon>Pentapetalae</taxon>
        <taxon>rosids</taxon>
        <taxon>fabids</taxon>
        <taxon>Malpighiales</taxon>
        <taxon>Euphorbiaceae</taxon>
        <taxon>Acalyphoideae</taxon>
        <taxon>Acalypheae</taxon>
        <taxon>Ricinus</taxon>
    </lineage>
</organism>
<dbReference type="AlphaFoldDB" id="B9RPY0"/>
<dbReference type="InParanoid" id="B9RPY0"/>
<reference evidence="2" key="1">
    <citation type="journal article" date="2010" name="Nat. Biotechnol.">
        <title>Draft genome sequence of the oilseed species Ricinus communis.</title>
        <authorList>
            <person name="Chan A.P."/>
            <person name="Crabtree J."/>
            <person name="Zhao Q."/>
            <person name="Lorenzi H."/>
            <person name="Orvis J."/>
            <person name="Puiu D."/>
            <person name="Melake-Berhan A."/>
            <person name="Jones K.M."/>
            <person name="Redman J."/>
            <person name="Chen G."/>
            <person name="Cahoon E.B."/>
            <person name="Gedil M."/>
            <person name="Stanke M."/>
            <person name="Haas B.J."/>
            <person name="Wortman J.R."/>
            <person name="Fraser-Liggett C.M."/>
            <person name="Ravel J."/>
            <person name="Rabinowicz P.D."/>
        </authorList>
    </citation>
    <scope>NUCLEOTIDE SEQUENCE [LARGE SCALE GENOMIC DNA]</scope>
    <source>
        <strain evidence="2">cv. Hale</strain>
    </source>
</reference>
<sequence>MRLRDLKQIRKIDYKLKVTITVCRAVKKKALKDLIGYYKEEYPRLACAKSTFDQQLKANIEALEKLWSGYS</sequence>
<keyword evidence="2" id="KW-1185">Reference proteome</keyword>
<proteinExistence type="predicted"/>
<protein>
    <submittedName>
        <fullName evidence="1">Uncharacterized protein</fullName>
    </submittedName>
</protein>
<evidence type="ECO:0000313" key="1">
    <source>
        <dbReference type="EMBL" id="EEF46580.1"/>
    </source>
</evidence>
<dbReference type="EMBL" id="EQ973798">
    <property type="protein sequence ID" value="EEF46580.1"/>
    <property type="molecule type" value="Genomic_DNA"/>
</dbReference>
<gene>
    <name evidence="1" type="ORF">RCOM_1137870</name>
</gene>
<accession>B9RPY0</accession>